<dbReference type="InParanoid" id="W4KKL0"/>
<dbReference type="OrthoDB" id="2884925at2759"/>
<accession>W4KKL0</accession>
<name>W4KKL0_HETIT</name>
<reference evidence="2 3" key="1">
    <citation type="journal article" date="2012" name="New Phytol.">
        <title>Insight into trade-off between wood decay and parasitism from the genome of a fungal forest pathogen.</title>
        <authorList>
            <person name="Olson A."/>
            <person name="Aerts A."/>
            <person name="Asiegbu F."/>
            <person name="Belbahri L."/>
            <person name="Bouzid O."/>
            <person name="Broberg A."/>
            <person name="Canback B."/>
            <person name="Coutinho P.M."/>
            <person name="Cullen D."/>
            <person name="Dalman K."/>
            <person name="Deflorio G."/>
            <person name="van Diepen L.T."/>
            <person name="Dunand C."/>
            <person name="Duplessis S."/>
            <person name="Durling M."/>
            <person name="Gonthier P."/>
            <person name="Grimwood J."/>
            <person name="Fossdal C.G."/>
            <person name="Hansson D."/>
            <person name="Henrissat B."/>
            <person name="Hietala A."/>
            <person name="Himmelstrand K."/>
            <person name="Hoffmeister D."/>
            <person name="Hogberg N."/>
            <person name="James T.Y."/>
            <person name="Karlsson M."/>
            <person name="Kohler A."/>
            <person name="Kues U."/>
            <person name="Lee Y.H."/>
            <person name="Lin Y.C."/>
            <person name="Lind M."/>
            <person name="Lindquist E."/>
            <person name="Lombard V."/>
            <person name="Lucas S."/>
            <person name="Lunden K."/>
            <person name="Morin E."/>
            <person name="Murat C."/>
            <person name="Park J."/>
            <person name="Raffaello T."/>
            <person name="Rouze P."/>
            <person name="Salamov A."/>
            <person name="Schmutz J."/>
            <person name="Solheim H."/>
            <person name="Stahlberg J."/>
            <person name="Velez H."/>
            <person name="de Vries R.P."/>
            <person name="Wiebenga A."/>
            <person name="Woodward S."/>
            <person name="Yakovlev I."/>
            <person name="Garbelotto M."/>
            <person name="Martin F."/>
            <person name="Grigoriev I.V."/>
            <person name="Stenlid J."/>
        </authorList>
    </citation>
    <scope>NUCLEOTIDE SEQUENCE [LARGE SCALE GENOMIC DNA]</scope>
    <source>
        <strain evidence="2 3">TC 32-1</strain>
    </source>
</reference>
<evidence type="ECO:0000259" key="1">
    <source>
        <dbReference type="Pfam" id="PF12937"/>
    </source>
</evidence>
<organism evidence="2 3">
    <name type="scientific">Heterobasidion irregulare (strain TC 32-1)</name>
    <dbReference type="NCBI Taxonomy" id="747525"/>
    <lineage>
        <taxon>Eukaryota</taxon>
        <taxon>Fungi</taxon>
        <taxon>Dikarya</taxon>
        <taxon>Basidiomycota</taxon>
        <taxon>Agaricomycotina</taxon>
        <taxon>Agaricomycetes</taxon>
        <taxon>Russulales</taxon>
        <taxon>Bondarzewiaceae</taxon>
        <taxon>Heterobasidion</taxon>
        <taxon>Heterobasidion annosum species complex</taxon>
    </lineage>
</organism>
<dbReference type="GeneID" id="20669649"/>
<dbReference type="HOGENOM" id="CLU_065402_0_0_1"/>
<dbReference type="InterPro" id="IPR036047">
    <property type="entry name" value="F-box-like_dom_sf"/>
</dbReference>
<keyword evidence="3" id="KW-1185">Reference proteome</keyword>
<dbReference type="InterPro" id="IPR032675">
    <property type="entry name" value="LRR_dom_sf"/>
</dbReference>
<dbReference type="Proteomes" id="UP000030671">
    <property type="component" value="Unassembled WGS sequence"/>
</dbReference>
<protein>
    <recommendedName>
        <fullName evidence="1">F-box domain-containing protein</fullName>
    </recommendedName>
</protein>
<feature type="non-terminal residue" evidence="2">
    <location>
        <position position="337"/>
    </location>
</feature>
<dbReference type="Pfam" id="PF12937">
    <property type="entry name" value="F-box-like"/>
    <property type="match status" value="1"/>
</dbReference>
<dbReference type="RefSeq" id="XP_009543097.1">
    <property type="nucleotide sequence ID" value="XM_009544802.1"/>
</dbReference>
<evidence type="ECO:0000313" key="3">
    <source>
        <dbReference type="Proteomes" id="UP000030671"/>
    </source>
</evidence>
<feature type="domain" description="F-box" evidence="1">
    <location>
        <begin position="42"/>
        <end position="103"/>
    </location>
</feature>
<evidence type="ECO:0000313" key="2">
    <source>
        <dbReference type="EMBL" id="ETW86352.1"/>
    </source>
</evidence>
<sequence length="337" mass="37567">MALIKASASTDQGVLQTIDDEVAALRTLITSMNRQRNSFARISCLPPEILSRIFSFLAVINVPTGYNFSPKSVGQKLGWIRVSHVCSYWREVALKDPTLWRCIPFLLGSQWVAEALVRAKGAPLIIDIKDQFHDKERARSFISSTLPHLSHVQCLKLSGSTTQFLSAIQSLTLPAPIIDSIDLQFSGEDIVLHLPPGLFAQHAPRLRTALFDDVKATWSSPILRNLTTLSISLSQRKVSPSNLPSPSEFFEAMSNMPHLEHLTIRHSLPRPLTAISHGYSLTVTLHRLMSLTLEDTWFSSMAALQIIRFPSTTDLDLGLTLAQNTRETNNILPRILQ</sequence>
<dbReference type="Gene3D" id="3.80.10.10">
    <property type="entry name" value="Ribonuclease Inhibitor"/>
    <property type="match status" value="1"/>
</dbReference>
<dbReference type="Gene3D" id="1.20.1280.50">
    <property type="match status" value="1"/>
</dbReference>
<gene>
    <name evidence="2" type="ORF">HETIRDRAFT_309161</name>
</gene>
<proteinExistence type="predicted"/>
<dbReference type="AlphaFoldDB" id="W4KKL0"/>
<dbReference type="SUPFAM" id="SSF52047">
    <property type="entry name" value="RNI-like"/>
    <property type="match status" value="1"/>
</dbReference>
<dbReference type="InterPro" id="IPR001810">
    <property type="entry name" value="F-box_dom"/>
</dbReference>
<dbReference type="KEGG" id="hir:HETIRDRAFT_309161"/>
<dbReference type="EMBL" id="KI925455">
    <property type="protein sequence ID" value="ETW86352.1"/>
    <property type="molecule type" value="Genomic_DNA"/>
</dbReference>
<dbReference type="SUPFAM" id="SSF81383">
    <property type="entry name" value="F-box domain"/>
    <property type="match status" value="1"/>
</dbReference>